<dbReference type="STRING" id="1202768.SAMN05216285_2369"/>
<sequence>MNSADAVSVETLSYDPTTETYRMAYNPATTAPSLAVITALESLPDDALDRGESLYEAIDPDALDRVLTPSELRARPSRRSIEFVHRGVRITVSSRGSLEIRPARDGDRETGP</sequence>
<dbReference type="Proteomes" id="UP000183275">
    <property type="component" value="Unassembled WGS sequence"/>
</dbReference>
<name>A0A1I0PBB7_9EURY</name>
<feature type="domain" description="Halobacterial output" evidence="1">
    <location>
        <begin position="30"/>
        <end position="102"/>
    </location>
</feature>
<dbReference type="InterPro" id="IPR040624">
    <property type="entry name" value="HalOD1"/>
</dbReference>
<evidence type="ECO:0000259" key="1">
    <source>
        <dbReference type="Pfam" id="PF18545"/>
    </source>
</evidence>
<dbReference type="EMBL" id="FOIS01000003">
    <property type="protein sequence ID" value="SEW11578.1"/>
    <property type="molecule type" value="Genomic_DNA"/>
</dbReference>
<dbReference type="eggNOG" id="arCOG08928">
    <property type="taxonomic scope" value="Archaea"/>
</dbReference>
<accession>A0A1I0PBB7</accession>
<protein>
    <recommendedName>
        <fullName evidence="1">Halobacterial output domain-containing protein</fullName>
    </recommendedName>
</protein>
<evidence type="ECO:0000313" key="2">
    <source>
        <dbReference type="EMBL" id="SEW11578.1"/>
    </source>
</evidence>
<gene>
    <name evidence="2" type="ORF">SAMN05216285_2369</name>
</gene>
<evidence type="ECO:0000313" key="3">
    <source>
        <dbReference type="Proteomes" id="UP000183275"/>
    </source>
</evidence>
<dbReference type="AlphaFoldDB" id="A0A1I0PBB7"/>
<organism evidence="2 3">
    <name type="scientific">Natrinema salifodinae</name>
    <dbReference type="NCBI Taxonomy" id="1202768"/>
    <lineage>
        <taxon>Archaea</taxon>
        <taxon>Methanobacteriati</taxon>
        <taxon>Methanobacteriota</taxon>
        <taxon>Stenosarchaea group</taxon>
        <taxon>Halobacteria</taxon>
        <taxon>Halobacteriales</taxon>
        <taxon>Natrialbaceae</taxon>
        <taxon>Natrinema</taxon>
    </lineage>
</organism>
<keyword evidence="3" id="KW-1185">Reference proteome</keyword>
<dbReference type="Pfam" id="PF18545">
    <property type="entry name" value="HalOD1"/>
    <property type="match status" value="1"/>
</dbReference>
<proteinExistence type="predicted"/>
<reference evidence="3" key="1">
    <citation type="submission" date="2016-10" db="EMBL/GenBank/DDBJ databases">
        <authorList>
            <person name="Varghese N."/>
        </authorList>
    </citation>
    <scope>NUCLEOTIDE SEQUENCE [LARGE SCALE GENOMIC DNA]</scope>
    <source>
        <strain evidence="3">CGMCC 1.12284</strain>
    </source>
</reference>